<comment type="similarity">
    <text evidence="1">Belongs to the CBP3 family.</text>
</comment>
<organism evidence="3 4">
    <name type="scientific">Apolygus lucorum</name>
    <name type="common">Small green plant bug</name>
    <name type="synonym">Lygocoris lucorum</name>
    <dbReference type="NCBI Taxonomy" id="248454"/>
    <lineage>
        <taxon>Eukaryota</taxon>
        <taxon>Metazoa</taxon>
        <taxon>Ecdysozoa</taxon>
        <taxon>Arthropoda</taxon>
        <taxon>Hexapoda</taxon>
        <taxon>Insecta</taxon>
        <taxon>Pterygota</taxon>
        <taxon>Neoptera</taxon>
        <taxon>Paraneoptera</taxon>
        <taxon>Hemiptera</taxon>
        <taxon>Heteroptera</taxon>
        <taxon>Panheteroptera</taxon>
        <taxon>Cimicomorpha</taxon>
        <taxon>Miridae</taxon>
        <taxon>Mirini</taxon>
        <taxon>Apolygus</taxon>
    </lineage>
</organism>
<dbReference type="InterPro" id="IPR021150">
    <property type="entry name" value="Ubiq_cyt_c_chap"/>
</dbReference>
<gene>
    <name evidence="3" type="ORF">GE061_010439</name>
</gene>
<dbReference type="GO" id="GO:0005739">
    <property type="term" value="C:mitochondrion"/>
    <property type="evidence" value="ECO:0007669"/>
    <property type="project" value="TreeGrafter"/>
</dbReference>
<evidence type="ECO:0000313" key="3">
    <source>
        <dbReference type="EMBL" id="KAF6212731.1"/>
    </source>
</evidence>
<name>A0A8S9XWQ2_APOLU</name>
<dbReference type="Pfam" id="PF03981">
    <property type="entry name" value="Ubiq_cyt_C_chap"/>
    <property type="match status" value="1"/>
</dbReference>
<dbReference type="OrthoDB" id="4007at2759"/>
<dbReference type="InterPro" id="IPR007129">
    <property type="entry name" value="Ubiqinol_cyt_c_chaperone_CPB3"/>
</dbReference>
<dbReference type="Proteomes" id="UP000466442">
    <property type="component" value="Unassembled WGS sequence"/>
</dbReference>
<sequence length="197" mass="22956">MNLQNMIRLCARNQHLSSFVKIPRSRALLIQSTFAASRSAAQFNSRLVSTEAFDFNKRESLTQSTIKNVKLQFRKYKLRIAGFKLYESIADQIDYAAFMTKLELPDTFSSWFMVTELHVWMLMARLMANPYEGRTLRNFIVEALWKDVTTRSKKLGLENDSTNWQFYEMVGCKVQLKPEEVTHLFTQEENSCAQATQ</sequence>
<proteinExistence type="inferred from homology"/>
<keyword evidence="4" id="KW-1185">Reference proteome</keyword>
<evidence type="ECO:0000256" key="1">
    <source>
        <dbReference type="ARBA" id="ARBA00006407"/>
    </source>
</evidence>
<evidence type="ECO:0000313" key="4">
    <source>
        <dbReference type="Proteomes" id="UP000466442"/>
    </source>
</evidence>
<accession>A0A8S9XWQ2</accession>
<evidence type="ECO:0000259" key="2">
    <source>
        <dbReference type="Pfam" id="PF03981"/>
    </source>
</evidence>
<dbReference type="GO" id="GO:0034551">
    <property type="term" value="P:mitochondrial respiratory chain complex III assembly"/>
    <property type="evidence" value="ECO:0007669"/>
    <property type="project" value="TreeGrafter"/>
</dbReference>
<reference evidence="3" key="1">
    <citation type="journal article" date="2021" name="Mol. Ecol. Resour.">
        <title>Apolygus lucorum genome provides insights into omnivorousness and mesophyll feeding.</title>
        <authorList>
            <person name="Liu Y."/>
            <person name="Liu H."/>
            <person name="Wang H."/>
            <person name="Huang T."/>
            <person name="Liu B."/>
            <person name="Yang B."/>
            <person name="Yin L."/>
            <person name="Li B."/>
            <person name="Zhang Y."/>
            <person name="Zhang S."/>
            <person name="Jiang F."/>
            <person name="Zhang X."/>
            <person name="Ren Y."/>
            <person name="Wang B."/>
            <person name="Wang S."/>
            <person name="Lu Y."/>
            <person name="Wu K."/>
            <person name="Fan W."/>
            <person name="Wang G."/>
        </authorList>
    </citation>
    <scope>NUCLEOTIDE SEQUENCE</scope>
    <source>
        <strain evidence="3">12Hb</strain>
    </source>
</reference>
<dbReference type="EMBL" id="WIXP02000003">
    <property type="protein sequence ID" value="KAF6212731.1"/>
    <property type="molecule type" value="Genomic_DNA"/>
</dbReference>
<dbReference type="AlphaFoldDB" id="A0A8S9XWQ2"/>
<comment type="caution">
    <text evidence="3">The sequence shown here is derived from an EMBL/GenBank/DDBJ whole genome shotgun (WGS) entry which is preliminary data.</text>
</comment>
<protein>
    <recommendedName>
        <fullName evidence="2">Ubiquinol-cytochrome c chaperone domain-containing protein</fullName>
    </recommendedName>
</protein>
<dbReference type="PANTHER" id="PTHR12184:SF1">
    <property type="entry name" value="UBIQUINOL-CYTOCHROME-C REDUCTASE COMPLEX ASSEMBLY FACTOR 1"/>
    <property type="match status" value="1"/>
</dbReference>
<dbReference type="PANTHER" id="PTHR12184">
    <property type="entry name" value="UBIQUINOL-CYTOCHROME C REDUCTASE COMPLEX ASSEMBLY FACTOR 1 FAMILY MEMBER"/>
    <property type="match status" value="1"/>
</dbReference>
<feature type="domain" description="Ubiquinol-cytochrome c chaperone" evidence="2">
    <location>
        <begin position="101"/>
        <end position="162"/>
    </location>
</feature>